<proteinExistence type="predicted"/>
<sequence length="404" mass="45526">MTKIAMISTGEEVLYGDIVDTNASWLSHHLCQLGFTMAYRSTVGDNLESICEEIKRISKLVDVVIVNGGLGPTTDDLSAQAAAKALGVQLELNEAWVEQMHLKFQQMQCDMPKSNLKQAMLPLGAELIDNPVGTACGFCIELNHARVYFTPGVPREFKHMVETQIVPKLQRFYSSAEAKQVERIYTFGLTESGISDVLDHWNLPEGCELGYRSALPFIEIKLFHRNNKTEQITAFKDAIIDKFQANVVSVDQSLLDALSEQLTKKKQTLNVSEVGIMGTLAYQFSQHEGIANLLINSRCSYHLVAPVELSVLVQQLQKEVSEQLEDIGLYIYANNDKSYTLALITHQYQKLIRVKPYRQYNIKNQSILIATLVQIMLLNYLLGNGDIDEYLNFEYLGVFETEID</sequence>
<dbReference type="Gene3D" id="3.40.980.10">
    <property type="entry name" value="MoaB/Mog-like domain"/>
    <property type="match status" value="1"/>
</dbReference>
<evidence type="ECO:0000313" key="3">
    <source>
        <dbReference type="Proteomes" id="UP000251647"/>
    </source>
</evidence>
<dbReference type="RefSeq" id="WP_005299986.1">
    <property type="nucleotide sequence ID" value="NZ_PYOG01000001.1"/>
</dbReference>
<evidence type="ECO:0000313" key="2">
    <source>
        <dbReference type="EMBL" id="SPY27872.1"/>
    </source>
</evidence>
<organism evidence="2 3">
    <name type="scientific">Photobacterium damselae</name>
    <dbReference type="NCBI Taxonomy" id="38293"/>
    <lineage>
        <taxon>Bacteria</taxon>
        <taxon>Pseudomonadati</taxon>
        <taxon>Pseudomonadota</taxon>
        <taxon>Gammaproteobacteria</taxon>
        <taxon>Vibrionales</taxon>
        <taxon>Vibrionaceae</taxon>
        <taxon>Photobacterium</taxon>
    </lineage>
</organism>
<dbReference type="EMBL" id="UATL01000001">
    <property type="protein sequence ID" value="SPY27872.1"/>
    <property type="molecule type" value="Genomic_DNA"/>
</dbReference>
<dbReference type="PANTHER" id="PTHR13939">
    <property type="entry name" value="NICOTINAMIDE-NUCLEOTIDE AMIDOHYDROLASE PNCC"/>
    <property type="match status" value="1"/>
</dbReference>
<dbReference type="InterPro" id="IPR008135">
    <property type="entry name" value="Competence-induced_CinA"/>
</dbReference>
<dbReference type="OrthoDB" id="9801454at2"/>
<name>A0A2T3QPJ3_PHODM</name>
<dbReference type="Pfam" id="PF00994">
    <property type="entry name" value="MoCF_biosynth"/>
    <property type="match status" value="1"/>
</dbReference>
<dbReference type="NCBIfam" id="TIGR00200">
    <property type="entry name" value="cinA_nterm"/>
    <property type="match status" value="1"/>
</dbReference>
<dbReference type="Proteomes" id="UP000251647">
    <property type="component" value="Unassembled WGS sequence"/>
</dbReference>
<evidence type="ECO:0000259" key="1">
    <source>
        <dbReference type="SMART" id="SM00852"/>
    </source>
</evidence>
<dbReference type="AlphaFoldDB" id="A0A2T3QPJ3"/>
<gene>
    <name evidence="2" type="primary">yfaY</name>
    <name evidence="2" type="ORF">NCTC11647_00937</name>
</gene>
<dbReference type="SMART" id="SM00852">
    <property type="entry name" value="MoCF_biosynth"/>
    <property type="match status" value="1"/>
</dbReference>
<protein>
    <submittedName>
        <fullName evidence="2">CinA-like protein</fullName>
    </submittedName>
</protein>
<dbReference type="SUPFAM" id="SSF53218">
    <property type="entry name" value="Molybdenum cofactor biosynthesis proteins"/>
    <property type="match status" value="1"/>
</dbReference>
<dbReference type="CDD" id="cd00885">
    <property type="entry name" value="cinA"/>
    <property type="match status" value="1"/>
</dbReference>
<dbReference type="InterPro" id="IPR001453">
    <property type="entry name" value="MoaB/Mog_dom"/>
</dbReference>
<dbReference type="NCBIfam" id="TIGR00177">
    <property type="entry name" value="molyb_syn"/>
    <property type="match status" value="1"/>
</dbReference>
<reference evidence="2 3" key="1">
    <citation type="submission" date="2018-06" db="EMBL/GenBank/DDBJ databases">
        <authorList>
            <consortium name="Pathogen Informatics"/>
            <person name="Doyle S."/>
        </authorList>
    </citation>
    <scope>NUCLEOTIDE SEQUENCE [LARGE SCALE GENOMIC DNA]</scope>
    <source>
        <strain evidence="2 3">NCTC11647</strain>
    </source>
</reference>
<feature type="domain" description="MoaB/Mog" evidence="1">
    <location>
        <begin position="5"/>
        <end position="172"/>
    </location>
</feature>
<accession>A0A2T3QPJ3</accession>
<dbReference type="InterPro" id="IPR050101">
    <property type="entry name" value="CinA"/>
</dbReference>
<dbReference type="InterPro" id="IPR036425">
    <property type="entry name" value="MoaB/Mog-like_dom_sf"/>
</dbReference>
<dbReference type="PANTHER" id="PTHR13939:SF0">
    <property type="entry name" value="NMN AMIDOHYDROLASE-LIKE PROTEIN YFAY"/>
    <property type="match status" value="1"/>
</dbReference>